<reference evidence="1 2" key="2">
    <citation type="submission" date="2018-11" db="EMBL/GenBank/DDBJ databases">
        <authorList>
            <consortium name="Pathogen Informatics"/>
        </authorList>
    </citation>
    <scope>NUCLEOTIDE SEQUENCE [LARGE SCALE GENOMIC DNA]</scope>
    <source>
        <strain evidence="1 2">MHpl1</strain>
    </source>
</reference>
<dbReference type="STRING" id="6290.A0A158QPU9"/>
<evidence type="ECO:0000313" key="2">
    <source>
        <dbReference type="Proteomes" id="UP000268014"/>
    </source>
</evidence>
<dbReference type="WBParaSite" id="HPLM_0001331401-mRNA-1">
    <property type="protein sequence ID" value="HPLM_0001331401-mRNA-1"/>
    <property type="gene ID" value="HPLM_0001331401"/>
</dbReference>
<dbReference type="EMBL" id="UZAF01018155">
    <property type="protein sequence ID" value="VDO48555.1"/>
    <property type="molecule type" value="Genomic_DNA"/>
</dbReference>
<protein>
    <submittedName>
        <fullName evidence="3">HTH lysR-type domain-containing protein</fullName>
    </submittedName>
</protein>
<accession>A0A158QPU9</accession>
<dbReference type="AlphaFoldDB" id="A0A158QPU9"/>
<organism evidence="3">
    <name type="scientific">Haemonchus placei</name>
    <name type="common">Barber's pole worm</name>
    <dbReference type="NCBI Taxonomy" id="6290"/>
    <lineage>
        <taxon>Eukaryota</taxon>
        <taxon>Metazoa</taxon>
        <taxon>Ecdysozoa</taxon>
        <taxon>Nematoda</taxon>
        <taxon>Chromadorea</taxon>
        <taxon>Rhabditida</taxon>
        <taxon>Rhabditina</taxon>
        <taxon>Rhabditomorpha</taxon>
        <taxon>Strongyloidea</taxon>
        <taxon>Trichostrongylidae</taxon>
        <taxon>Haemonchus</taxon>
    </lineage>
</organism>
<dbReference type="OrthoDB" id="5844553at2759"/>
<name>A0A158QPU9_HAEPC</name>
<reference evidence="3" key="1">
    <citation type="submission" date="2016-04" db="UniProtKB">
        <authorList>
            <consortium name="WormBaseParasite"/>
        </authorList>
    </citation>
    <scope>IDENTIFICATION</scope>
</reference>
<dbReference type="Proteomes" id="UP000268014">
    <property type="component" value="Unassembled WGS sequence"/>
</dbReference>
<gene>
    <name evidence="1" type="ORF">HPLM_LOCUS13306</name>
</gene>
<keyword evidence="2" id="KW-1185">Reference proteome</keyword>
<evidence type="ECO:0000313" key="1">
    <source>
        <dbReference type="EMBL" id="VDO48555.1"/>
    </source>
</evidence>
<sequence>MHRVGQQRYEFAASLVDGYSIAALHAAKAFATLSLETTATPLQRLTFNSLTPGGKELLAQERVRHRAALLAHLNTKKEVLDEKLNYIIQIEHIMANIEAVSNFMDKEIQFLSVFGILDMNRTLIKDCHVNKYNFNLIPQVSN</sequence>
<evidence type="ECO:0000313" key="3">
    <source>
        <dbReference type="WBParaSite" id="HPLM_0001331401-mRNA-1"/>
    </source>
</evidence>
<proteinExistence type="predicted"/>